<dbReference type="EMBL" id="BLVP01000001">
    <property type="protein sequence ID" value="GFM35765.1"/>
    <property type="molecule type" value="Genomic_DNA"/>
</dbReference>
<protein>
    <submittedName>
        <fullName evidence="5">Glycosyl transferase family 2</fullName>
    </submittedName>
</protein>
<comment type="caution">
    <text evidence="5">The sequence shown here is derived from an EMBL/GenBank/DDBJ whole genome shotgun (WGS) entry which is preliminary data.</text>
</comment>
<dbReference type="CDD" id="cd00761">
    <property type="entry name" value="Glyco_tranf_GTA_type"/>
    <property type="match status" value="1"/>
</dbReference>
<reference evidence="5 6" key="1">
    <citation type="submission" date="2020-05" db="EMBL/GenBank/DDBJ databases">
        <title>Draft genome sequence of Desulfovibrio psychrotolerans JS1T.</title>
        <authorList>
            <person name="Ueno A."/>
            <person name="Tamazawa S."/>
            <person name="Tamamura S."/>
            <person name="Murakami T."/>
            <person name="Kiyama T."/>
            <person name="Inomata H."/>
            <person name="Amano Y."/>
            <person name="Miyakawa K."/>
            <person name="Tamaki H."/>
            <person name="Naganuma T."/>
            <person name="Kaneko K."/>
        </authorList>
    </citation>
    <scope>NUCLEOTIDE SEQUENCE [LARGE SCALE GENOMIC DNA]</scope>
    <source>
        <strain evidence="5 6">JS1</strain>
    </source>
</reference>
<dbReference type="PANTHER" id="PTHR43179:SF12">
    <property type="entry name" value="GALACTOFURANOSYLTRANSFERASE GLFT2"/>
    <property type="match status" value="1"/>
</dbReference>
<dbReference type="GO" id="GO:0016757">
    <property type="term" value="F:glycosyltransferase activity"/>
    <property type="evidence" value="ECO:0007669"/>
    <property type="project" value="UniProtKB-KW"/>
</dbReference>
<dbReference type="InterPro" id="IPR011990">
    <property type="entry name" value="TPR-like_helical_dom_sf"/>
</dbReference>
<gene>
    <name evidence="5" type="ORF">DSM19430T_04490</name>
</gene>
<dbReference type="SUPFAM" id="SSF48452">
    <property type="entry name" value="TPR-like"/>
    <property type="match status" value="1"/>
</dbReference>
<proteinExistence type="inferred from homology"/>
<evidence type="ECO:0000256" key="2">
    <source>
        <dbReference type="ARBA" id="ARBA00022676"/>
    </source>
</evidence>
<dbReference type="InterPro" id="IPR001173">
    <property type="entry name" value="Glyco_trans_2-like"/>
</dbReference>
<dbReference type="SUPFAM" id="SSF53448">
    <property type="entry name" value="Nucleotide-diphospho-sugar transferases"/>
    <property type="match status" value="1"/>
</dbReference>
<dbReference type="Gene3D" id="3.90.550.10">
    <property type="entry name" value="Spore Coat Polysaccharide Biosynthesis Protein SpsA, Chain A"/>
    <property type="match status" value="1"/>
</dbReference>
<evidence type="ECO:0000313" key="5">
    <source>
        <dbReference type="EMBL" id="GFM35765.1"/>
    </source>
</evidence>
<evidence type="ECO:0000256" key="1">
    <source>
        <dbReference type="ARBA" id="ARBA00006739"/>
    </source>
</evidence>
<accession>A0A7J0BRJ5</accession>
<dbReference type="RefSeq" id="WP_243451223.1">
    <property type="nucleotide sequence ID" value="NZ_BLVP01000001.1"/>
</dbReference>
<dbReference type="InterPro" id="IPR029044">
    <property type="entry name" value="Nucleotide-diphossugar_trans"/>
</dbReference>
<dbReference type="AlphaFoldDB" id="A0A7J0BRJ5"/>
<evidence type="ECO:0000313" key="6">
    <source>
        <dbReference type="Proteomes" id="UP000503820"/>
    </source>
</evidence>
<comment type="similarity">
    <text evidence="1">Belongs to the glycosyltransferase 2 family.</text>
</comment>
<sequence>MIIDWKGLVPELSRPLLKGGVGKVHLLGMADTALGLAGKGGPRAAFHAGLGSDMLLAAWEQDCLDGDTAGQLLALHGVRPLLAPQVRPVVAAVQAGWRRPDNPAYLNRLLQKRETEKTFRFLEQQKLKEPESLFWTAQALMVGFYEGQYDRVDSWVRADGALPRPLAERVLGDTAFARGRYADAALHWERALAELPLPFMRARLAEALYRAGDAVQAVRLWQEVAHARPWCVNTLLRLHDVRTGLDKDVRLPEGHGAALLYTWNKADCLDRALESIAASQMGSNSVVVLDNGSVDATPQVLRAWRERMGRDRMQIISLPLNVGAPAARNWLMQARELADCRWVAYLDDDAMLPPDWLGRFGAAMNAYPDALAWGCKVVDHDNPMVLQAVDLHLNEGGEVLPAPERMEPYQRRFSVSDIHHQELDFGWFDYMRPCASVTGCTHMYLRETLLEHGGFDLRFSPTQYDDLEHDLRGVLHGRLPVYTGHLRVTHMKRTGKTAHSDSGEFGNAYANMYKLQMKYTASEYETMRCNDEAAAQADIIAKLSAPAA</sequence>
<keyword evidence="3 5" id="KW-0808">Transferase</keyword>
<keyword evidence="2" id="KW-0328">Glycosyltransferase</keyword>
<dbReference type="Proteomes" id="UP000503820">
    <property type="component" value="Unassembled WGS sequence"/>
</dbReference>
<evidence type="ECO:0000259" key="4">
    <source>
        <dbReference type="Pfam" id="PF00535"/>
    </source>
</evidence>
<dbReference type="Gene3D" id="1.25.40.10">
    <property type="entry name" value="Tetratricopeptide repeat domain"/>
    <property type="match status" value="1"/>
</dbReference>
<dbReference type="PANTHER" id="PTHR43179">
    <property type="entry name" value="RHAMNOSYLTRANSFERASE WBBL"/>
    <property type="match status" value="1"/>
</dbReference>
<feature type="domain" description="Glycosyltransferase 2-like" evidence="4">
    <location>
        <begin position="262"/>
        <end position="379"/>
    </location>
</feature>
<name>A0A7J0BRJ5_9BACT</name>
<evidence type="ECO:0000256" key="3">
    <source>
        <dbReference type="ARBA" id="ARBA00022679"/>
    </source>
</evidence>
<keyword evidence="6" id="KW-1185">Reference proteome</keyword>
<organism evidence="5 6">
    <name type="scientific">Desulfovibrio psychrotolerans</name>
    <dbReference type="NCBI Taxonomy" id="415242"/>
    <lineage>
        <taxon>Bacteria</taxon>
        <taxon>Pseudomonadati</taxon>
        <taxon>Thermodesulfobacteriota</taxon>
        <taxon>Desulfovibrionia</taxon>
        <taxon>Desulfovibrionales</taxon>
        <taxon>Desulfovibrionaceae</taxon>
        <taxon>Desulfovibrio</taxon>
    </lineage>
</organism>
<dbReference type="Pfam" id="PF00535">
    <property type="entry name" value="Glycos_transf_2"/>
    <property type="match status" value="1"/>
</dbReference>